<dbReference type="Proteomes" id="UP000749334">
    <property type="component" value="Unassembled WGS sequence"/>
</dbReference>
<name>A0A921HD65_9PAST</name>
<proteinExistence type="predicted"/>
<dbReference type="EMBL" id="DYVQ01000079">
    <property type="protein sequence ID" value="HJF74432.1"/>
    <property type="molecule type" value="Genomic_DNA"/>
</dbReference>
<reference evidence="1" key="1">
    <citation type="journal article" date="2021" name="PeerJ">
        <title>Extensive microbial diversity within the chicken gut microbiome revealed by metagenomics and culture.</title>
        <authorList>
            <person name="Gilroy R."/>
            <person name="Ravi A."/>
            <person name="Getino M."/>
            <person name="Pursley I."/>
            <person name="Horton D.L."/>
            <person name="Alikhan N.F."/>
            <person name="Baker D."/>
            <person name="Gharbi K."/>
            <person name="Hall N."/>
            <person name="Watson M."/>
            <person name="Adriaenssens E.M."/>
            <person name="Foster-Nyarko E."/>
            <person name="Jarju S."/>
            <person name="Secka A."/>
            <person name="Antonio M."/>
            <person name="Oren A."/>
            <person name="Chaudhuri R.R."/>
            <person name="La Ragione R."/>
            <person name="Hildebrand F."/>
            <person name="Pallen M.J."/>
        </authorList>
    </citation>
    <scope>NUCLEOTIDE SEQUENCE</scope>
    <source>
        <strain evidence="1">ChiHjej11B10-15683</strain>
    </source>
</reference>
<accession>A0A921HD65</accession>
<dbReference type="AlphaFoldDB" id="A0A921HD65"/>
<comment type="caution">
    <text evidence="1">The sequence shown here is derived from an EMBL/GenBank/DDBJ whole genome shotgun (WGS) entry which is preliminary data.</text>
</comment>
<evidence type="ECO:0000313" key="1">
    <source>
        <dbReference type="EMBL" id="HJF74432.1"/>
    </source>
</evidence>
<reference evidence="1" key="2">
    <citation type="submission" date="2021-09" db="EMBL/GenBank/DDBJ databases">
        <authorList>
            <person name="Gilroy R."/>
        </authorList>
    </citation>
    <scope>NUCLEOTIDE SEQUENCE</scope>
    <source>
        <strain evidence="1">ChiHjej11B10-15683</strain>
    </source>
</reference>
<gene>
    <name evidence="1" type="ORF">K8W15_09675</name>
</gene>
<evidence type="ECO:0000313" key="2">
    <source>
        <dbReference type="Proteomes" id="UP000749334"/>
    </source>
</evidence>
<protein>
    <submittedName>
        <fullName evidence="1">Uncharacterized protein</fullName>
    </submittedName>
</protein>
<organism evidence="1 2">
    <name type="scientific">Gallibacterium anatis</name>
    <dbReference type="NCBI Taxonomy" id="750"/>
    <lineage>
        <taxon>Bacteria</taxon>
        <taxon>Pseudomonadati</taxon>
        <taxon>Pseudomonadota</taxon>
        <taxon>Gammaproteobacteria</taxon>
        <taxon>Pasteurellales</taxon>
        <taxon>Pasteurellaceae</taxon>
        <taxon>Gallibacterium</taxon>
    </lineage>
</organism>
<sequence>MRNLALIKNAVGGSIASTTTYNGNRTRKTCGFFTPQIHIQGLLTLSDNAEFVARSIRRTKAEFIRTNKASRLYAVVEALPHLLQVGKSFTKTYKRLPTMKTITKNTALLGAVYPIAAFLSQCKFTFCLASVEVSNER</sequence>